<dbReference type="GO" id="GO:0016705">
    <property type="term" value="F:oxidoreductase activity, acting on paired donors, with incorporation or reduction of molecular oxygen"/>
    <property type="evidence" value="ECO:0007669"/>
    <property type="project" value="InterPro"/>
</dbReference>
<evidence type="ECO:0000313" key="14">
    <source>
        <dbReference type="EMBL" id="KAK9193732.1"/>
    </source>
</evidence>
<gene>
    <name evidence="14" type="ORF">WN944_004429</name>
</gene>
<keyword evidence="4 12" id="KW-0349">Heme</keyword>
<dbReference type="InterPro" id="IPR001128">
    <property type="entry name" value="Cyt_P450"/>
</dbReference>
<comment type="subcellular location">
    <subcellularLocation>
        <location evidence="2">Membrane</location>
        <topology evidence="2">Single-pass membrane protein</topology>
    </subcellularLocation>
</comment>
<dbReference type="Pfam" id="PF00067">
    <property type="entry name" value="p450"/>
    <property type="match status" value="1"/>
</dbReference>
<name>A0AAP0M345_9ROSI</name>
<dbReference type="InterPro" id="IPR002401">
    <property type="entry name" value="Cyt_P450_E_grp-I"/>
</dbReference>
<keyword evidence="7" id="KW-1133">Transmembrane helix</keyword>
<reference evidence="14 15" key="1">
    <citation type="submission" date="2024-05" db="EMBL/GenBank/DDBJ databases">
        <title>Haplotype-resolved chromosome-level genome assembly of Huyou (Citrus changshanensis).</title>
        <authorList>
            <person name="Miao C."/>
            <person name="Chen W."/>
            <person name="Wu Y."/>
            <person name="Wang L."/>
            <person name="Zhao S."/>
            <person name="Grierson D."/>
            <person name="Xu C."/>
            <person name="Chen K."/>
        </authorList>
    </citation>
    <scope>NUCLEOTIDE SEQUENCE [LARGE SCALE GENOMIC DNA]</scope>
    <source>
        <strain evidence="14">01-14</strain>
        <tissue evidence="14">Leaf</tissue>
    </source>
</reference>
<keyword evidence="15" id="KW-1185">Reference proteome</keyword>
<accession>A0AAP0M345</accession>
<evidence type="ECO:0000256" key="7">
    <source>
        <dbReference type="ARBA" id="ARBA00022989"/>
    </source>
</evidence>
<evidence type="ECO:0000256" key="6">
    <source>
        <dbReference type="ARBA" id="ARBA00022723"/>
    </source>
</evidence>
<feature type="region of interest" description="Disordered" evidence="13">
    <location>
        <begin position="721"/>
        <end position="745"/>
    </location>
</feature>
<keyword evidence="10" id="KW-0503">Monooxygenase</keyword>
<evidence type="ECO:0000256" key="12">
    <source>
        <dbReference type="PIRSR" id="PIRSR602401-1"/>
    </source>
</evidence>
<feature type="binding site" description="axial binding residue" evidence="12">
    <location>
        <position position="493"/>
    </location>
    <ligand>
        <name>heme</name>
        <dbReference type="ChEBI" id="CHEBI:30413"/>
    </ligand>
    <ligandPart>
        <name>Fe</name>
        <dbReference type="ChEBI" id="CHEBI:18248"/>
    </ligandPart>
</feature>
<evidence type="ECO:0000256" key="4">
    <source>
        <dbReference type="ARBA" id="ARBA00022617"/>
    </source>
</evidence>
<evidence type="ECO:0000256" key="2">
    <source>
        <dbReference type="ARBA" id="ARBA00004167"/>
    </source>
</evidence>
<evidence type="ECO:0000256" key="13">
    <source>
        <dbReference type="SAM" id="MobiDB-lite"/>
    </source>
</evidence>
<protein>
    <recommendedName>
        <fullName evidence="16">Cytochrome P450</fullName>
    </recommendedName>
</protein>
<evidence type="ECO:0000256" key="9">
    <source>
        <dbReference type="ARBA" id="ARBA00023004"/>
    </source>
</evidence>
<keyword evidence="5" id="KW-0812">Transmembrane</keyword>
<dbReference type="GO" id="GO:0020037">
    <property type="term" value="F:heme binding"/>
    <property type="evidence" value="ECO:0007669"/>
    <property type="project" value="InterPro"/>
</dbReference>
<comment type="similarity">
    <text evidence="3">Belongs to the cytochrome P450 family.</text>
</comment>
<feature type="compositionally biased region" description="Polar residues" evidence="13">
    <location>
        <begin position="611"/>
        <end position="620"/>
    </location>
</feature>
<dbReference type="SUPFAM" id="SSF48264">
    <property type="entry name" value="Cytochrome P450"/>
    <property type="match status" value="1"/>
</dbReference>
<feature type="compositionally biased region" description="Low complexity" evidence="13">
    <location>
        <begin position="732"/>
        <end position="745"/>
    </location>
</feature>
<keyword evidence="8" id="KW-0560">Oxidoreductase</keyword>
<comment type="caution">
    <text evidence="14">The sequence shown here is derived from an EMBL/GenBank/DDBJ whole genome shotgun (WGS) entry which is preliminary data.</text>
</comment>
<dbReference type="PRINTS" id="PR00385">
    <property type="entry name" value="P450"/>
</dbReference>
<keyword evidence="9 12" id="KW-0408">Iron</keyword>
<dbReference type="PROSITE" id="PS00086">
    <property type="entry name" value="CYTOCHROME_P450"/>
    <property type="match status" value="1"/>
</dbReference>
<keyword evidence="6 12" id="KW-0479">Metal-binding</keyword>
<comment type="cofactor">
    <cofactor evidence="1 12">
        <name>heme</name>
        <dbReference type="ChEBI" id="CHEBI:30413"/>
    </cofactor>
</comment>
<dbReference type="InterPro" id="IPR017972">
    <property type="entry name" value="Cyt_P450_CS"/>
</dbReference>
<dbReference type="PANTHER" id="PTHR24282:SF130">
    <property type="entry name" value="CYTOCHROME P450 FAMILY PROTEIN"/>
    <property type="match status" value="1"/>
</dbReference>
<dbReference type="AlphaFoldDB" id="A0AAP0M345"/>
<evidence type="ECO:0008006" key="16">
    <source>
        <dbReference type="Google" id="ProtNLM"/>
    </source>
</evidence>
<evidence type="ECO:0000256" key="11">
    <source>
        <dbReference type="ARBA" id="ARBA00023136"/>
    </source>
</evidence>
<dbReference type="PRINTS" id="PR00463">
    <property type="entry name" value="EP450I"/>
</dbReference>
<dbReference type="GO" id="GO:0005506">
    <property type="term" value="F:iron ion binding"/>
    <property type="evidence" value="ECO:0007669"/>
    <property type="project" value="InterPro"/>
</dbReference>
<dbReference type="Gene3D" id="1.10.630.10">
    <property type="entry name" value="Cytochrome P450"/>
    <property type="match status" value="1"/>
</dbReference>
<dbReference type="EMBL" id="JBCGBO010000006">
    <property type="protein sequence ID" value="KAK9193732.1"/>
    <property type="molecule type" value="Genomic_DNA"/>
</dbReference>
<feature type="region of interest" description="Disordered" evidence="13">
    <location>
        <begin position="527"/>
        <end position="620"/>
    </location>
</feature>
<proteinExistence type="inferred from homology"/>
<dbReference type="PANTHER" id="PTHR24282">
    <property type="entry name" value="CYTOCHROME P450 FAMILY MEMBER"/>
    <property type="match status" value="1"/>
</dbReference>
<keyword evidence="11" id="KW-0472">Membrane</keyword>
<evidence type="ECO:0000256" key="5">
    <source>
        <dbReference type="ARBA" id="ARBA00022692"/>
    </source>
</evidence>
<sequence length="762" mass="85532">MEMDSVVIKLCWSVLLIVSCSSILLKLIKKWLLKPNRIRSMLSKQGVGGPKPSLFFGNVKDIQKIESLLNPLSSSSSSSGPVSHQDWVLSIFPHLQKWTLDYGGIYMFSTGSQQHLFVNRPELIKELKMHKSLDLGTPGYLSKALEPMLGSGIIKANGQQWAHQRRLIAPEFFPHKVKGMIGLMEECTMSMISKWESLLTESKGGVLDLLIDQDLRSLSADIISRACFGSSYAQGKSIFVKLRAMQEVMSKPSLLFGLPNIRWFPTKSNREIRRLKKEVEDLILKVVKDRQEESLKDGKNSKDLLQMILESADDDNELHQYIHKTDRFIVDNCKNIYFAGYETTALSASWTLMLLALHPEWQERVRAEAIEMLGDCTDQPHCSLDVDTISQLKMSITFFTFNVQLTMVVQESMRLYPPSVVMAREAFADIKLGDFVVPKGLHIWSLIPALHRDPENWGADSNEFKPERFANGISEACKYPQTYIPFGTGTRLCVGQNFAMLELKIMLSLLLSRNCFDVLADDEKSEYSSNIDDAVPKKKPAATTPPLPNAGTKKKQKQKQAPGMKNQETKSETTSVMMQAKPRQSHGHDNFVGRSGTKIIRTPNPKEKQHVTNSGDDMQNHHQTQTVVNDVERKLSLKEYEEELLEKKKALHLNLKNAADHEGRKLSPDKDFESMTLVGKKKEDYDGLLIKPAKPNTKANKVHNNKAVDVSRIFQVPVTRSRRPCAVDNGESTSTSTTDKADASAATATVNIGDGAQFPALK</sequence>
<dbReference type="GO" id="GO:0004497">
    <property type="term" value="F:monooxygenase activity"/>
    <property type="evidence" value="ECO:0007669"/>
    <property type="project" value="UniProtKB-KW"/>
</dbReference>
<evidence type="ECO:0000256" key="1">
    <source>
        <dbReference type="ARBA" id="ARBA00001971"/>
    </source>
</evidence>
<dbReference type="GO" id="GO:0016020">
    <property type="term" value="C:membrane"/>
    <property type="evidence" value="ECO:0007669"/>
    <property type="project" value="UniProtKB-SubCell"/>
</dbReference>
<evidence type="ECO:0000313" key="15">
    <source>
        <dbReference type="Proteomes" id="UP001428341"/>
    </source>
</evidence>
<evidence type="ECO:0000256" key="8">
    <source>
        <dbReference type="ARBA" id="ARBA00023002"/>
    </source>
</evidence>
<dbReference type="InterPro" id="IPR050665">
    <property type="entry name" value="Cytochrome_P450_Monooxygen"/>
</dbReference>
<organism evidence="14 15">
    <name type="scientific">Citrus x changshan-huyou</name>
    <dbReference type="NCBI Taxonomy" id="2935761"/>
    <lineage>
        <taxon>Eukaryota</taxon>
        <taxon>Viridiplantae</taxon>
        <taxon>Streptophyta</taxon>
        <taxon>Embryophyta</taxon>
        <taxon>Tracheophyta</taxon>
        <taxon>Spermatophyta</taxon>
        <taxon>Magnoliopsida</taxon>
        <taxon>eudicotyledons</taxon>
        <taxon>Gunneridae</taxon>
        <taxon>Pentapetalae</taxon>
        <taxon>rosids</taxon>
        <taxon>malvids</taxon>
        <taxon>Sapindales</taxon>
        <taxon>Rutaceae</taxon>
        <taxon>Aurantioideae</taxon>
        <taxon>Citrus</taxon>
    </lineage>
</organism>
<evidence type="ECO:0000256" key="3">
    <source>
        <dbReference type="ARBA" id="ARBA00010617"/>
    </source>
</evidence>
<dbReference type="InterPro" id="IPR036396">
    <property type="entry name" value="Cyt_P450_sf"/>
</dbReference>
<dbReference type="Proteomes" id="UP001428341">
    <property type="component" value="Unassembled WGS sequence"/>
</dbReference>
<evidence type="ECO:0000256" key="10">
    <source>
        <dbReference type="ARBA" id="ARBA00023033"/>
    </source>
</evidence>